<proteinExistence type="predicted"/>
<keyword evidence="2" id="KW-0285">Flavoprotein</keyword>
<keyword evidence="3" id="KW-0274">FAD</keyword>
<dbReference type="GeneID" id="103582147"/>
<dbReference type="InterPro" id="IPR012258">
    <property type="entry name" value="Acyl-CoA_oxidase"/>
</dbReference>
<dbReference type="InterPro" id="IPR009100">
    <property type="entry name" value="AcylCoA_DH/oxidase_NM_dom_sf"/>
</dbReference>
<dbReference type="PANTHER" id="PTHR10909:SF352">
    <property type="entry name" value="ACYL-COENZYME A OXIDASE-LIKE PROTEIN"/>
    <property type="match status" value="1"/>
</dbReference>
<name>A0ABM0Q103_GALVR</name>
<evidence type="ECO:0000256" key="2">
    <source>
        <dbReference type="ARBA" id="ARBA00022630"/>
    </source>
</evidence>
<dbReference type="Proteomes" id="UP000694923">
    <property type="component" value="Unplaced"/>
</dbReference>
<dbReference type="SUPFAM" id="SSF56645">
    <property type="entry name" value="Acyl-CoA dehydrogenase NM domain-like"/>
    <property type="match status" value="1"/>
</dbReference>
<gene>
    <name evidence="5" type="primary">LOC103582147</name>
</gene>
<dbReference type="PANTHER" id="PTHR10909">
    <property type="entry name" value="ELECTRON TRANSPORT OXIDOREDUCTASE"/>
    <property type="match status" value="1"/>
</dbReference>
<dbReference type="InterPro" id="IPR046373">
    <property type="entry name" value="Acyl-CoA_Oxase/DH_mid-dom_sf"/>
</dbReference>
<dbReference type="RefSeq" id="XP_008562044.1">
    <property type="nucleotide sequence ID" value="XM_008563822.1"/>
</dbReference>
<dbReference type="Gene3D" id="2.40.110.10">
    <property type="entry name" value="Butyryl-CoA Dehydrogenase, subunit A, domain 2"/>
    <property type="match status" value="1"/>
</dbReference>
<evidence type="ECO:0000313" key="5">
    <source>
        <dbReference type="RefSeq" id="XP_008562044.1"/>
    </source>
</evidence>
<evidence type="ECO:0000313" key="4">
    <source>
        <dbReference type="Proteomes" id="UP000694923"/>
    </source>
</evidence>
<accession>A0ABM0Q103</accession>
<reference evidence="5" key="1">
    <citation type="submission" date="2025-08" db="UniProtKB">
        <authorList>
            <consortium name="RefSeq"/>
        </authorList>
    </citation>
    <scope>IDENTIFICATION</scope>
</reference>
<feature type="non-terminal residue" evidence="5">
    <location>
        <position position="183"/>
    </location>
</feature>
<organism evidence="4 5">
    <name type="scientific">Galeopterus variegatus</name>
    <name type="common">Malayan flying lemur</name>
    <name type="synonym">Cynocephalus variegatus</name>
    <dbReference type="NCBI Taxonomy" id="482537"/>
    <lineage>
        <taxon>Eukaryota</taxon>
        <taxon>Metazoa</taxon>
        <taxon>Chordata</taxon>
        <taxon>Craniata</taxon>
        <taxon>Vertebrata</taxon>
        <taxon>Euteleostomi</taxon>
        <taxon>Mammalia</taxon>
        <taxon>Eutheria</taxon>
        <taxon>Euarchontoglires</taxon>
        <taxon>Dermoptera</taxon>
        <taxon>Cynocephalidae</taxon>
        <taxon>Galeopterus</taxon>
    </lineage>
</organism>
<comment type="cofactor">
    <cofactor evidence="1">
        <name>FAD</name>
        <dbReference type="ChEBI" id="CHEBI:57692"/>
    </cofactor>
</comment>
<evidence type="ECO:0000256" key="3">
    <source>
        <dbReference type="ARBA" id="ARBA00022827"/>
    </source>
</evidence>
<keyword evidence="4" id="KW-1185">Reference proteome</keyword>
<protein>
    <submittedName>
        <fullName evidence="5">Acyl-coenzyme A oxidase-like protein</fullName>
    </submittedName>
</protein>
<sequence length="183" mass="19841">MAMGVKEFVIDTPCENAQKMYIGNAKHGNYTVVFAQLIINGRSQGPHCFIVPVRDENGSLYPGVTAIDMMHKEGLHGVDNGILIFDKVPIPREKLLDKFGSMSPDGQYHSPIKNKSVRFNAMLAALTPLRSAVTFQAMGAMKAMGLPGDGRLHTEPGKAHPGMVRARLTLALLDSAPGRCDLI</sequence>
<evidence type="ECO:0000256" key="1">
    <source>
        <dbReference type="ARBA" id="ARBA00001974"/>
    </source>
</evidence>